<protein>
    <recommendedName>
        <fullName evidence="5">Stress-induced protein</fullName>
    </recommendedName>
</protein>
<comment type="caution">
    <text evidence="1">The sequence shown here is derived from an EMBL/GenBank/DDBJ whole genome shotgun (WGS) entry which is preliminary data.</text>
</comment>
<gene>
    <name evidence="2" type="ORF">B2M27_08570</name>
    <name evidence="1" type="ORF">I8531_003504</name>
</gene>
<evidence type="ECO:0000313" key="2">
    <source>
        <dbReference type="EMBL" id="ORJ50893.1"/>
    </source>
</evidence>
<reference evidence="2 3" key="1">
    <citation type="submission" date="2017-02" db="EMBL/GenBank/DDBJ databases">
        <title>Draft genome sequence of a Kluyvera intermedia isolate from a patient with a pancreatic abscess.</title>
        <authorList>
            <person name="Thele R."/>
        </authorList>
    </citation>
    <scope>NUCLEOTIDE SEQUENCE [LARGE SCALE GENOMIC DNA]</scope>
    <source>
        <strain evidence="2 3">FOSA7093</strain>
    </source>
</reference>
<dbReference type="RefSeq" id="WP_047372237.1">
    <property type="nucleotide sequence ID" value="NZ_CABMNU010000005.1"/>
</dbReference>
<proteinExistence type="predicted"/>
<dbReference type="EMBL" id="DACSUM010000030">
    <property type="protein sequence ID" value="HAT3583174.1"/>
    <property type="molecule type" value="Genomic_DNA"/>
</dbReference>
<evidence type="ECO:0000313" key="3">
    <source>
        <dbReference type="Proteomes" id="UP000192521"/>
    </source>
</evidence>
<dbReference type="AlphaFoldDB" id="A0A9P3TAF6"/>
<dbReference type="EMBL" id="MWPR01000009">
    <property type="protein sequence ID" value="ORJ50893.1"/>
    <property type="molecule type" value="Genomic_DNA"/>
</dbReference>
<evidence type="ECO:0000313" key="1">
    <source>
        <dbReference type="EMBL" id="HAT3583174.1"/>
    </source>
</evidence>
<evidence type="ECO:0000313" key="4">
    <source>
        <dbReference type="Proteomes" id="UP000867740"/>
    </source>
</evidence>
<reference evidence="1" key="3">
    <citation type="submission" date="2020-10" db="EMBL/GenBank/DDBJ databases">
        <authorList>
            <consortium name="NCBI Pathogen Detection Project"/>
        </authorList>
    </citation>
    <scope>NUCLEOTIDE SEQUENCE</scope>
    <source>
        <strain evidence="1">CAVp300</strain>
    </source>
</reference>
<name>A0A9P3TAF6_KLUIN</name>
<evidence type="ECO:0008006" key="5">
    <source>
        <dbReference type="Google" id="ProtNLM"/>
    </source>
</evidence>
<dbReference type="NCBIfam" id="NF041448">
    <property type="entry name" value="stress_YjaA"/>
    <property type="match status" value="1"/>
</dbReference>
<accession>A0A9P3TAF6</accession>
<keyword evidence="3" id="KW-1185">Reference proteome</keyword>
<dbReference type="InterPro" id="IPR048149">
    <property type="entry name" value="YjaA"/>
</dbReference>
<dbReference type="Proteomes" id="UP000867740">
    <property type="component" value="Unassembled WGS sequence"/>
</dbReference>
<sequence length="127" mass="14743">MSVLYIQVRKNHITVRNIERKQDVSGSGAFSNQRLLIADFFKAEKVLWDLIEQIRPRSWFRKLLRTDRFDIVISALEMNEGGLSQVEERILQEVVAGATRMRYRRLITHAQSTPLSDDAVMALIAER</sequence>
<reference evidence="1" key="2">
    <citation type="journal article" date="2018" name="Genome Biol.">
        <title>SKESA: strategic k-mer extension for scrupulous assemblies.</title>
        <authorList>
            <person name="Souvorov A."/>
            <person name="Agarwala R."/>
            <person name="Lipman D.J."/>
        </authorList>
    </citation>
    <scope>NUCLEOTIDE SEQUENCE</scope>
    <source>
        <strain evidence="1">CAVp300</strain>
    </source>
</reference>
<dbReference type="OrthoDB" id="8612466at2"/>
<organism evidence="1 4">
    <name type="scientific">Kluyvera intermedia</name>
    <name type="common">Enterobacter intermedius</name>
    <dbReference type="NCBI Taxonomy" id="61648"/>
    <lineage>
        <taxon>Bacteria</taxon>
        <taxon>Pseudomonadati</taxon>
        <taxon>Pseudomonadota</taxon>
        <taxon>Gammaproteobacteria</taxon>
        <taxon>Enterobacterales</taxon>
        <taxon>Enterobacteriaceae</taxon>
        <taxon>Kluyvera</taxon>
    </lineage>
</organism>
<dbReference type="Proteomes" id="UP000192521">
    <property type="component" value="Unassembled WGS sequence"/>
</dbReference>